<keyword evidence="6" id="KW-1185">Reference proteome</keyword>
<comment type="pathway">
    <text evidence="3">Protein modification; protein glycosylation.</text>
</comment>
<dbReference type="EC" id="2.4.1.-" evidence="3"/>
<keyword evidence="3" id="KW-0333">Golgi apparatus</keyword>
<keyword evidence="3" id="KW-0325">Glycoprotein</keyword>
<gene>
    <name evidence="5" type="ORF">RRG08_049902</name>
</gene>
<sequence>MITSFFLSPLAKGDNKTGRVSDLSLINFFCLDGSKSSRPEKYSKRIPPMRRPVGSAKTDQKVPEEVNRVQISISSNDDVSISRTSTRSSGWSNMVKFKRGPRCYAILGAFALCMLILYLGDFSYVFAILNKKVHVERHVLRWEDHQHKIDHMRPRIMIGTRGRMGNHMFQYATLNGLARRYNMTPIMLGNLDILDVFKLPTLQGDFSLLRDPITYTELKASAYNPGVDKIDPKRDVYLNGYYQSWKYHDHMRAELLDKHFVLLDPIKEAADRYIASLLESRKKQGATLVAIHVRRGDFVRQRVKGYTAAPIPYYYRAMDYFRKKYGNVMFIICTNDLVWAETNLEDEGGDVHYSHETDGALDLAIMMACNHMIITSGSYSWWAGYLVRGEVIYYMGYPQPNTKIGNLTNREDYYPPYWEGRW</sequence>
<proteinExistence type="inferred from homology"/>
<feature type="region of interest" description="Disordered" evidence="4">
    <location>
        <begin position="37"/>
        <end position="61"/>
    </location>
</feature>
<evidence type="ECO:0000256" key="2">
    <source>
        <dbReference type="ARBA" id="ARBA00022679"/>
    </source>
</evidence>
<dbReference type="GO" id="GO:0008107">
    <property type="term" value="F:galactoside 2-alpha-L-fucosyltransferase activity"/>
    <property type="evidence" value="ECO:0007669"/>
    <property type="project" value="InterPro"/>
</dbReference>
<comment type="caution">
    <text evidence="5">The sequence shown here is derived from an EMBL/GenBank/DDBJ whole genome shotgun (WGS) entry which is preliminary data.</text>
</comment>
<keyword evidence="1 3" id="KW-0328">Glycosyltransferase</keyword>
<dbReference type="PANTHER" id="PTHR11927:SF9">
    <property type="entry name" value="L-FUCOSYLTRANSFERASE"/>
    <property type="match status" value="1"/>
</dbReference>
<dbReference type="Proteomes" id="UP001283361">
    <property type="component" value="Unassembled WGS sequence"/>
</dbReference>
<evidence type="ECO:0000313" key="5">
    <source>
        <dbReference type="EMBL" id="KAK3727277.1"/>
    </source>
</evidence>
<organism evidence="5 6">
    <name type="scientific">Elysia crispata</name>
    <name type="common">lettuce slug</name>
    <dbReference type="NCBI Taxonomy" id="231223"/>
    <lineage>
        <taxon>Eukaryota</taxon>
        <taxon>Metazoa</taxon>
        <taxon>Spiralia</taxon>
        <taxon>Lophotrochozoa</taxon>
        <taxon>Mollusca</taxon>
        <taxon>Gastropoda</taxon>
        <taxon>Heterobranchia</taxon>
        <taxon>Euthyneura</taxon>
        <taxon>Panpulmonata</taxon>
        <taxon>Sacoglossa</taxon>
        <taxon>Placobranchoidea</taxon>
        <taxon>Plakobranchidae</taxon>
        <taxon>Elysia</taxon>
    </lineage>
</organism>
<feature type="transmembrane region" description="Helical" evidence="3">
    <location>
        <begin position="104"/>
        <end position="129"/>
    </location>
</feature>
<evidence type="ECO:0000256" key="3">
    <source>
        <dbReference type="RuleBase" id="RU363129"/>
    </source>
</evidence>
<reference evidence="5" key="1">
    <citation type="journal article" date="2023" name="G3 (Bethesda)">
        <title>A reference genome for the long-term kleptoplast-retaining sea slug Elysia crispata morphotype clarki.</title>
        <authorList>
            <person name="Eastman K.E."/>
            <person name="Pendleton A.L."/>
            <person name="Shaikh M.A."/>
            <person name="Suttiyut T."/>
            <person name="Ogas R."/>
            <person name="Tomko P."/>
            <person name="Gavelis G."/>
            <person name="Widhalm J.R."/>
            <person name="Wisecaver J.H."/>
        </authorList>
    </citation>
    <scope>NUCLEOTIDE SEQUENCE</scope>
    <source>
        <strain evidence="5">ECLA1</strain>
    </source>
</reference>
<dbReference type="AlphaFoldDB" id="A0AAE0XZC2"/>
<dbReference type="EMBL" id="JAWDGP010007247">
    <property type="protein sequence ID" value="KAK3727277.1"/>
    <property type="molecule type" value="Genomic_DNA"/>
</dbReference>
<evidence type="ECO:0000256" key="4">
    <source>
        <dbReference type="SAM" id="MobiDB-lite"/>
    </source>
</evidence>
<keyword evidence="3" id="KW-0812">Transmembrane</keyword>
<keyword evidence="3" id="KW-0735">Signal-anchor</keyword>
<evidence type="ECO:0000313" key="6">
    <source>
        <dbReference type="Proteomes" id="UP001283361"/>
    </source>
</evidence>
<evidence type="ECO:0000256" key="1">
    <source>
        <dbReference type="ARBA" id="ARBA00022676"/>
    </source>
</evidence>
<dbReference type="PANTHER" id="PTHR11927">
    <property type="entry name" value="GALACTOSIDE 2-L-FUCOSYLTRANSFERASE"/>
    <property type="match status" value="1"/>
</dbReference>
<protein>
    <recommendedName>
        <fullName evidence="3">L-Fucosyltransferase</fullName>
        <ecNumber evidence="3">2.4.1.-</ecNumber>
    </recommendedName>
</protein>
<dbReference type="Pfam" id="PF01531">
    <property type="entry name" value="Glyco_transf_11"/>
    <property type="match status" value="1"/>
</dbReference>
<keyword evidence="2 3" id="KW-0808">Transferase</keyword>
<comment type="similarity">
    <text evidence="3">Belongs to the glycosyltransferase 11 family.</text>
</comment>
<comment type="subcellular location">
    <subcellularLocation>
        <location evidence="3">Golgi apparatus</location>
        <location evidence="3">Golgi stack membrane</location>
        <topology evidence="3">Single-pass type II membrane protein</topology>
    </subcellularLocation>
</comment>
<dbReference type="GO" id="GO:0005975">
    <property type="term" value="P:carbohydrate metabolic process"/>
    <property type="evidence" value="ECO:0007669"/>
    <property type="project" value="InterPro"/>
</dbReference>
<dbReference type="CDD" id="cd11301">
    <property type="entry name" value="Fut1_Fut2_like"/>
    <property type="match status" value="1"/>
</dbReference>
<keyword evidence="3" id="KW-0472">Membrane</keyword>
<accession>A0AAE0XZC2</accession>
<keyword evidence="3" id="KW-1133">Transmembrane helix</keyword>
<name>A0AAE0XZC2_9GAST</name>
<dbReference type="InterPro" id="IPR002516">
    <property type="entry name" value="Glyco_trans_11"/>
</dbReference>
<dbReference type="GO" id="GO:0032580">
    <property type="term" value="C:Golgi cisterna membrane"/>
    <property type="evidence" value="ECO:0007669"/>
    <property type="project" value="UniProtKB-SubCell"/>
</dbReference>